<keyword evidence="2" id="KW-1185">Reference proteome</keyword>
<name>A0A643CEP5_BALPH</name>
<evidence type="ECO:0000313" key="1">
    <source>
        <dbReference type="EMBL" id="KAB0398398.1"/>
    </source>
</evidence>
<proteinExistence type="predicted"/>
<dbReference type="EMBL" id="SGJD01001760">
    <property type="protein sequence ID" value="KAB0398398.1"/>
    <property type="molecule type" value="Genomic_DNA"/>
</dbReference>
<comment type="caution">
    <text evidence="1">The sequence shown here is derived from an EMBL/GenBank/DDBJ whole genome shotgun (WGS) entry which is preliminary data.</text>
</comment>
<dbReference type="AlphaFoldDB" id="A0A643CEP5"/>
<protein>
    <submittedName>
        <fullName evidence="1">Uncharacterized protein</fullName>
    </submittedName>
</protein>
<dbReference type="Proteomes" id="UP000437017">
    <property type="component" value="Unassembled WGS sequence"/>
</dbReference>
<reference evidence="1 2" key="1">
    <citation type="journal article" date="2019" name="PLoS ONE">
        <title>Genomic analyses reveal an absence of contemporary introgressive admixture between fin whales and blue whales, despite known hybrids.</title>
        <authorList>
            <person name="Westbury M.V."/>
            <person name="Petersen B."/>
            <person name="Lorenzen E.D."/>
        </authorList>
    </citation>
    <scope>NUCLEOTIDE SEQUENCE [LARGE SCALE GENOMIC DNA]</scope>
    <source>
        <strain evidence="1">FinWhale-01</strain>
    </source>
</reference>
<gene>
    <name evidence="1" type="ORF">E2I00_009354</name>
</gene>
<evidence type="ECO:0000313" key="2">
    <source>
        <dbReference type="Proteomes" id="UP000437017"/>
    </source>
</evidence>
<accession>A0A643CEP5</accession>
<sequence>MPSFQSFTNPGATNSRPFIKDLCPRPESSLLKMMNANVYAVDTKNQVALEEKTRLTNDTLELNTHLKVSLHFVIFLNDIQLIEIASLQEQMQLRKTI</sequence>
<organism evidence="1 2">
    <name type="scientific">Balaenoptera physalus</name>
    <name type="common">Fin whale</name>
    <name type="synonym">Balaena physalus</name>
    <dbReference type="NCBI Taxonomy" id="9770"/>
    <lineage>
        <taxon>Eukaryota</taxon>
        <taxon>Metazoa</taxon>
        <taxon>Chordata</taxon>
        <taxon>Craniata</taxon>
        <taxon>Vertebrata</taxon>
        <taxon>Euteleostomi</taxon>
        <taxon>Mammalia</taxon>
        <taxon>Eutheria</taxon>
        <taxon>Laurasiatheria</taxon>
        <taxon>Artiodactyla</taxon>
        <taxon>Whippomorpha</taxon>
        <taxon>Cetacea</taxon>
        <taxon>Mysticeti</taxon>
        <taxon>Balaenopteridae</taxon>
        <taxon>Balaenoptera</taxon>
    </lineage>
</organism>